<dbReference type="GO" id="GO:0022857">
    <property type="term" value="F:transmembrane transporter activity"/>
    <property type="evidence" value="ECO:0007669"/>
    <property type="project" value="TreeGrafter"/>
</dbReference>
<proteinExistence type="inferred from homology"/>
<evidence type="ECO:0000256" key="3">
    <source>
        <dbReference type="ARBA" id="ARBA00022840"/>
    </source>
</evidence>
<dbReference type="InterPro" id="IPR017911">
    <property type="entry name" value="MacB-like_ATP-bd"/>
</dbReference>
<dbReference type="GO" id="GO:0005886">
    <property type="term" value="C:plasma membrane"/>
    <property type="evidence" value="ECO:0007669"/>
    <property type="project" value="TreeGrafter"/>
</dbReference>
<evidence type="ECO:0000256" key="5">
    <source>
        <dbReference type="SAM" id="Coils"/>
    </source>
</evidence>
<dbReference type="SUPFAM" id="SSF52540">
    <property type="entry name" value="P-loop containing nucleoside triphosphate hydrolases"/>
    <property type="match status" value="1"/>
</dbReference>
<dbReference type="AlphaFoldDB" id="A0A1H0M055"/>
<dbReference type="RefSeq" id="WP_092220248.1">
    <property type="nucleotide sequence ID" value="NZ_FNJI01000005.1"/>
</dbReference>
<dbReference type="PROSITE" id="PS00211">
    <property type="entry name" value="ABC_TRANSPORTER_1"/>
    <property type="match status" value="1"/>
</dbReference>
<accession>A0A1H0M055</accession>
<protein>
    <submittedName>
        <fullName evidence="7">Putative ABC transport system ATP-binding protein</fullName>
    </submittedName>
</protein>
<name>A0A1H0M055_9BACT</name>
<dbReference type="GO" id="GO:0005524">
    <property type="term" value="F:ATP binding"/>
    <property type="evidence" value="ECO:0007669"/>
    <property type="project" value="UniProtKB-KW"/>
</dbReference>
<dbReference type="OrthoDB" id="9809450at2"/>
<dbReference type="PANTHER" id="PTHR24220:SF86">
    <property type="entry name" value="ABC TRANSPORTER ABCH.1"/>
    <property type="match status" value="1"/>
</dbReference>
<keyword evidence="2" id="KW-0547">Nucleotide-binding</keyword>
<dbReference type="GO" id="GO:0098796">
    <property type="term" value="C:membrane protein complex"/>
    <property type="evidence" value="ECO:0007669"/>
    <property type="project" value="UniProtKB-ARBA"/>
</dbReference>
<dbReference type="Pfam" id="PF00005">
    <property type="entry name" value="ABC_tran"/>
    <property type="match status" value="1"/>
</dbReference>
<evidence type="ECO:0000256" key="2">
    <source>
        <dbReference type="ARBA" id="ARBA00022741"/>
    </source>
</evidence>
<dbReference type="FunFam" id="3.40.50.300:FF:000032">
    <property type="entry name" value="Export ABC transporter ATP-binding protein"/>
    <property type="match status" value="1"/>
</dbReference>
<dbReference type="InterPro" id="IPR003439">
    <property type="entry name" value="ABC_transporter-like_ATP-bd"/>
</dbReference>
<dbReference type="InterPro" id="IPR017871">
    <property type="entry name" value="ABC_transporter-like_CS"/>
</dbReference>
<evidence type="ECO:0000256" key="1">
    <source>
        <dbReference type="ARBA" id="ARBA00022448"/>
    </source>
</evidence>
<evidence type="ECO:0000259" key="6">
    <source>
        <dbReference type="PROSITE" id="PS50893"/>
    </source>
</evidence>
<sequence length="227" mass="24735">MDDYILRVENLSKEFVQADRKVQVLKNLNLSVLSGEFVVIAGKSGSGKSTLLSILSGLEQPTGGSVVFQGQNIGILSEDQLAPIRNRKIGFVFQAFHLIPSLNALENIMFPAELKKDGNARDKAMKLLERVGLSQRAVNFPFQLSGGEQQRVAICRALINNPAIIYADEPTGNLDSDNSAAVIKLLDELHRDRKTTLVVATHSHSLADKAGRVIRLHDGRIVDGGGR</sequence>
<dbReference type="GO" id="GO:0016887">
    <property type="term" value="F:ATP hydrolysis activity"/>
    <property type="evidence" value="ECO:0007669"/>
    <property type="project" value="InterPro"/>
</dbReference>
<keyword evidence="3 7" id="KW-0067">ATP-binding</keyword>
<evidence type="ECO:0000256" key="4">
    <source>
        <dbReference type="ARBA" id="ARBA00038388"/>
    </source>
</evidence>
<feature type="coiled-coil region" evidence="5">
    <location>
        <begin position="1"/>
        <end position="28"/>
    </location>
</feature>
<dbReference type="Proteomes" id="UP000199073">
    <property type="component" value="Unassembled WGS sequence"/>
</dbReference>
<organism evidence="7 8">
    <name type="scientific">Desulforhopalus singaporensis</name>
    <dbReference type="NCBI Taxonomy" id="91360"/>
    <lineage>
        <taxon>Bacteria</taxon>
        <taxon>Pseudomonadati</taxon>
        <taxon>Thermodesulfobacteriota</taxon>
        <taxon>Desulfobulbia</taxon>
        <taxon>Desulfobulbales</taxon>
        <taxon>Desulfocapsaceae</taxon>
        <taxon>Desulforhopalus</taxon>
    </lineage>
</organism>
<comment type="similarity">
    <text evidence="4">Belongs to the ABC transporter superfamily. Macrolide exporter (TC 3.A.1.122) family.</text>
</comment>
<dbReference type="Gene3D" id="3.40.50.300">
    <property type="entry name" value="P-loop containing nucleotide triphosphate hydrolases"/>
    <property type="match status" value="1"/>
</dbReference>
<gene>
    <name evidence="7" type="ORF">SAMN05660330_00925</name>
</gene>
<dbReference type="InterPro" id="IPR003593">
    <property type="entry name" value="AAA+_ATPase"/>
</dbReference>
<keyword evidence="8" id="KW-1185">Reference proteome</keyword>
<dbReference type="PANTHER" id="PTHR24220">
    <property type="entry name" value="IMPORT ATP-BINDING PROTEIN"/>
    <property type="match status" value="1"/>
</dbReference>
<keyword evidence="5" id="KW-0175">Coiled coil</keyword>
<reference evidence="7 8" key="1">
    <citation type="submission" date="2016-10" db="EMBL/GenBank/DDBJ databases">
        <authorList>
            <person name="de Groot N.N."/>
        </authorList>
    </citation>
    <scope>NUCLEOTIDE SEQUENCE [LARGE SCALE GENOMIC DNA]</scope>
    <source>
        <strain evidence="7 8">DSM 12130</strain>
    </source>
</reference>
<feature type="domain" description="ABC transporter" evidence="6">
    <location>
        <begin position="6"/>
        <end position="227"/>
    </location>
</feature>
<keyword evidence="1" id="KW-0813">Transport</keyword>
<dbReference type="EMBL" id="FNJI01000005">
    <property type="protein sequence ID" value="SDO73724.1"/>
    <property type="molecule type" value="Genomic_DNA"/>
</dbReference>
<dbReference type="PROSITE" id="PS50893">
    <property type="entry name" value="ABC_TRANSPORTER_2"/>
    <property type="match status" value="1"/>
</dbReference>
<dbReference type="SMART" id="SM00382">
    <property type="entry name" value="AAA"/>
    <property type="match status" value="1"/>
</dbReference>
<evidence type="ECO:0000313" key="8">
    <source>
        <dbReference type="Proteomes" id="UP000199073"/>
    </source>
</evidence>
<dbReference type="CDD" id="cd03255">
    <property type="entry name" value="ABC_MJ0796_LolCDE_FtsE"/>
    <property type="match status" value="1"/>
</dbReference>
<dbReference type="InterPro" id="IPR015854">
    <property type="entry name" value="ABC_transpr_LolD-like"/>
</dbReference>
<dbReference type="STRING" id="91360.SAMN05660330_00925"/>
<dbReference type="InterPro" id="IPR027417">
    <property type="entry name" value="P-loop_NTPase"/>
</dbReference>
<evidence type="ECO:0000313" key="7">
    <source>
        <dbReference type="EMBL" id="SDO73724.1"/>
    </source>
</evidence>